<evidence type="ECO:0000313" key="2">
    <source>
        <dbReference type="EMBL" id="ORX44767.1"/>
    </source>
</evidence>
<dbReference type="EMBL" id="MCGT01000046">
    <property type="protein sequence ID" value="ORX44767.1"/>
    <property type="molecule type" value="Genomic_DNA"/>
</dbReference>
<sequence>MVGFFEKVKSQIEIWKIEKYTKRRTFLPEYDSRDTEYYKQHYRDGVYYNEQLPPQSPATPRPGAPQYRSSLSKHFPRSTFPVAYTSLPIVTSYPSVHIIM</sequence>
<protein>
    <submittedName>
        <fullName evidence="2">Uncharacterized protein</fullName>
    </submittedName>
</protein>
<accession>A0A1X2G4G9</accession>
<gene>
    <name evidence="2" type="ORF">DM01DRAFT_1411213</name>
</gene>
<comment type="caution">
    <text evidence="2">The sequence shown here is derived from an EMBL/GenBank/DDBJ whole genome shotgun (WGS) entry which is preliminary data.</text>
</comment>
<feature type="region of interest" description="Disordered" evidence="1">
    <location>
        <begin position="49"/>
        <end position="72"/>
    </location>
</feature>
<evidence type="ECO:0000256" key="1">
    <source>
        <dbReference type="SAM" id="MobiDB-lite"/>
    </source>
</evidence>
<reference evidence="2 3" key="1">
    <citation type="submission" date="2016-07" db="EMBL/GenBank/DDBJ databases">
        <title>Pervasive Adenine N6-methylation of Active Genes in Fungi.</title>
        <authorList>
            <consortium name="DOE Joint Genome Institute"/>
            <person name="Mondo S.J."/>
            <person name="Dannebaum R.O."/>
            <person name="Kuo R.C."/>
            <person name="Labutti K."/>
            <person name="Haridas S."/>
            <person name="Kuo A."/>
            <person name="Salamov A."/>
            <person name="Ahrendt S.R."/>
            <person name="Lipzen A."/>
            <person name="Sullivan W."/>
            <person name="Andreopoulos W.B."/>
            <person name="Clum A."/>
            <person name="Lindquist E."/>
            <person name="Daum C."/>
            <person name="Ramamoorthy G.K."/>
            <person name="Gryganskyi A."/>
            <person name="Culley D."/>
            <person name="Magnuson J.K."/>
            <person name="James T.Y."/>
            <person name="O'Malley M.A."/>
            <person name="Stajich J.E."/>
            <person name="Spatafora J.W."/>
            <person name="Visel A."/>
            <person name="Grigoriev I.V."/>
        </authorList>
    </citation>
    <scope>NUCLEOTIDE SEQUENCE [LARGE SCALE GENOMIC DNA]</scope>
    <source>
        <strain evidence="2 3">NRRL 3301</strain>
    </source>
</reference>
<dbReference type="AlphaFoldDB" id="A0A1X2G4G9"/>
<feature type="compositionally biased region" description="Pro residues" evidence="1">
    <location>
        <begin position="54"/>
        <end position="63"/>
    </location>
</feature>
<evidence type="ECO:0000313" key="3">
    <source>
        <dbReference type="Proteomes" id="UP000242146"/>
    </source>
</evidence>
<dbReference type="OrthoDB" id="2271250at2759"/>
<proteinExistence type="predicted"/>
<organism evidence="2 3">
    <name type="scientific">Hesseltinella vesiculosa</name>
    <dbReference type="NCBI Taxonomy" id="101127"/>
    <lineage>
        <taxon>Eukaryota</taxon>
        <taxon>Fungi</taxon>
        <taxon>Fungi incertae sedis</taxon>
        <taxon>Mucoromycota</taxon>
        <taxon>Mucoromycotina</taxon>
        <taxon>Mucoromycetes</taxon>
        <taxon>Mucorales</taxon>
        <taxon>Cunninghamellaceae</taxon>
        <taxon>Hesseltinella</taxon>
    </lineage>
</organism>
<keyword evidence="3" id="KW-1185">Reference proteome</keyword>
<dbReference type="Proteomes" id="UP000242146">
    <property type="component" value="Unassembled WGS sequence"/>
</dbReference>
<name>A0A1X2G4G9_9FUNG</name>